<dbReference type="EMBL" id="QHJQ01000003">
    <property type="protein sequence ID" value="PXA04710.1"/>
    <property type="molecule type" value="Genomic_DNA"/>
</dbReference>
<dbReference type="SUPFAM" id="SSF111384">
    <property type="entry name" value="OmpH-like"/>
    <property type="match status" value="1"/>
</dbReference>
<evidence type="ECO:0000313" key="4">
    <source>
        <dbReference type="EMBL" id="PXA04710.1"/>
    </source>
</evidence>
<evidence type="ECO:0008006" key="6">
    <source>
        <dbReference type="Google" id="ProtNLM"/>
    </source>
</evidence>
<comment type="caution">
    <text evidence="4">The sequence shown here is derived from an EMBL/GenBank/DDBJ whole genome shotgun (WGS) entry which is preliminary data.</text>
</comment>
<dbReference type="Pfam" id="PF03938">
    <property type="entry name" value="OmpH"/>
    <property type="match status" value="1"/>
</dbReference>
<keyword evidence="3" id="KW-0175">Coiled coil</keyword>
<protein>
    <recommendedName>
        <fullName evidence="6">Molecular chaperone Skp</fullName>
    </recommendedName>
</protein>
<evidence type="ECO:0000256" key="2">
    <source>
        <dbReference type="ARBA" id="ARBA00022729"/>
    </source>
</evidence>
<reference evidence="4 5" key="1">
    <citation type="submission" date="2018-05" db="EMBL/GenBank/DDBJ databases">
        <title>Coraliomargarita sinensis sp. nov., isolated from a marine solar saltern.</title>
        <authorList>
            <person name="Zhou L.Y."/>
        </authorList>
    </citation>
    <scope>NUCLEOTIDE SEQUENCE [LARGE SCALE GENOMIC DNA]</scope>
    <source>
        <strain evidence="4 5">WN38</strain>
    </source>
</reference>
<feature type="coiled-coil region" evidence="3">
    <location>
        <begin position="52"/>
        <end position="124"/>
    </location>
</feature>
<gene>
    <name evidence="4" type="ORF">DDZ13_05940</name>
</gene>
<keyword evidence="2" id="KW-0732">Signal</keyword>
<dbReference type="PANTHER" id="PTHR35089">
    <property type="entry name" value="CHAPERONE PROTEIN SKP"/>
    <property type="match status" value="1"/>
</dbReference>
<dbReference type="InParanoid" id="A0A317ZGZ1"/>
<dbReference type="InterPro" id="IPR024930">
    <property type="entry name" value="Skp_dom_sf"/>
</dbReference>
<dbReference type="InterPro" id="IPR005632">
    <property type="entry name" value="Chaperone_Skp"/>
</dbReference>
<dbReference type="OrthoDB" id="196914at2"/>
<sequence>MKKLVTIITASVIFAAALVAQKTPVVGTVDVQRVLNDYTEFQTAVEKIRGSVAPVEEEIKKMQENIQQIITEGREAETMAKNPAASESAVSDAQTKVAELQQKLQQEQVKLQQFRQQAQQLAQKGQQEDLAPLQEKAVEAVSVVAKDKGIDLVVAKNNVIFADDSLEITDAVIAVLNAQAAE</sequence>
<evidence type="ECO:0000256" key="1">
    <source>
        <dbReference type="ARBA" id="ARBA00009091"/>
    </source>
</evidence>
<dbReference type="PANTHER" id="PTHR35089:SF1">
    <property type="entry name" value="CHAPERONE PROTEIN SKP"/>
    <property type="match status" value="1"/>
</dbReference>
<comment type="similarity">
    <text evidence="1">Belongs to the Skp family.</text>
</comment>
<accession>A0A317ZGZ1</accession>
<evidence type="ECO:0000313" key="5">
    <source>
        <dbReference type="Proteomes" id="UP000247099"/>
    </source>
</evidence>
<dbReference type="Proteomes" id="UP000247099">
    <property type="component" value="Unassembled WGS sequence"/>
</dbReference>
<dbReference type="GO" id="GO:0005829">
    <property type="term" value="C:cytosol"/>
    <property type="evidence" value="ECO:0007669"/>
    <property type="project" value="TreeGrafter"/>
</dbReference>
<dbReference type="AlphaFoldDB" id="A0A317ZGZ1"/>
<proteinExistence type="inferred from homology"/>
<organism evidence="4 5">
    <name type="scientific">Coraliomargarita sinensis</name>
    <dbReference type="NCBI Taxonomy" id="2174842"/>
    <lineage>
        <taxon>Bacteria</taxon>
        <taxon>Pseudomonadati</taxon>
        <taxon>Verrucomicrobiota</taxon>
        <taxon>Opitutia</taxon>
        <taxon>Puniceicoccales</taxon>
        <taxon>Coraliomargaritaceae</taxon>
        <taxon>Coraliomargarita</taxon>
    </lineage>
</organism>
<dbReference type="Gene3D" id="3.30.910.20">
    <property type="entry name" value="Skp domain"/>
    <property type="match status" value="1"/>
</dbReference>
<keyword evidence="5" id="KW-1185">Reference proteome</keyword>
<name>A0A317ZGZ1_9BACT</name>
<dbReference type="GO" id="GO:0050821">
    <property type="term" value="P:protein stabilization"/>
    <property type="evidence" value="ECO:0007669"/>
    <property type="project" value="TreeGrafter"/>
</dbReference>
<dbReference type="SMART" id="SM00935">
    <property type="entry name" value="OmpH"/>
    <property type="match status" value="1"/>
</dbReference>
<dbReference type="RefSeq" id="WP_110130516.1">
    <property type="nucleotide sequence ID" value="NZ_QHJQ01000003.1"/>
</dbReference>
<dbReference type="GO" id="GO:0051082">
    <property type="term" value="F:unfolded protein binding"/>
    <property type="evidence" value="ECO:0007669"/>
    <property type="project" value="InterPro"/>
</dbReference>
<evidence type="ECO:0000256" key="3">
    <source>
        <dbReference type="SAM" id="Coils"/>
    </source>
</evidence>